<evidence type="ECO:0008006" key="3">
    <source>
        <dbReference type="Google" id="ProtNLM"/>
    </source>
</evidence>
<dbReference type="AlphaFoldDB" id="A0A1M5TUC2"/>
<dbReference type="EMBL" id="FQXP01000003">
    <property type="protein sequence ID" value="SHH54372.1"/>
    <property type="molecule type" value="Genomic_DNA"/>
</dbReference>
<dbReference type="RefSeq" id="WP_072830121.1">
    <property type="nucleotide sequence ID" value="NZ_FQXP01000003.1"/>
</dbReference>
<protein>
    <recommendedName>
        <fullName evidence="3">Homoserine dehydrogenase, NAD binding domain</fullName>
    </recommendedName>
</protein>
<name>A0A1M5TUC2_9CLOT</name>
<accession>A0A1M5TUC2</accession>
<proteinExistence type="predicted"/>
<evidence type="ECO:0000313" key="2">
    <source>
        <dbReference type="Proteomes" id="UP000184526"/>
    </source>
</evidence>
<gene>
    <name evidence="1" type="ORF">SAMN02745196_00721</name>
</gene>
<keyword evidence="2" id="KW-1185">Reference proteome</keyword>
<organism evidence="1 2">
    <name type="scientific">Clostridium collagenovorans DSM 3089</name>
    <dbReference type="NCBI Taxonomy" id="1121306"/>
    <lineage>
        <taxon>Bacteria</taxon>
        <taxon>Bacillati</taxon>
        <taxon>Bacillota</taxon>
        <taxon>Clostridia</taxon>
        <taxon>Eubacteriales</taxon>
        <taxon>Clostridiaceae</taxon>
        <taxon>Clostridium</taxon>
    </lineage>
</organism>
<evidence type="ECO:0000313" key="1">
    <source>
        <dbReference type="EMBL" id="SHH54372.1"/>
    </source>
</evidence>
<dbReference type="STRING" id="1121306.SAMN02745196_00721"/>
<sequence length="324" mass="38091">MVKILIVGIGEATKELLKYLFKENRGKTQYSVEAIVDYNLKRIKRGMEEIDDINCIIYREFQEIENTKDIDLILVDIDVYGENLEDKLEFFKSKDIVLISNDNEYIYETHKKLYEKLNVEALREKRFILCTSIHKKNSLFNIENLIKYVLKEEQLNYIKVICDLKHLSCNLSNFFALNITEEEFYENNIDKFFIENSIMKRRILRIYGELYKKTKEFSIREELSPIISNTFRDGKLMSINEGNCAGFLYEISFFEGNEKIFRYIGVYEFITEKESKAQGMILGKEEGQEPVLSIKLDLEGIIYLDLLGIIIKNKDLVGKGVLML</sequence>
<reference evidence="1 2" key="1">
    <citation type="submission" date="2016-11" db="EMBL/GenBank/DDBJ databases">
        <authorList>
            <person name="Jaros S."/>
            <person name="Januszkiewicz K."/>
            <person name="Wedrychowicz H."/>
        </authorList>
    </citation>
    <scope>NUCLEOTIDE SEQUENCE [LARGE SCALE GENOMIC DNA]</scope>
    <source>
        <strain evidence="1 2">DSM 3089</strain>
    </source>
</reference>
<dbReference type="Proteomes" id="UP000184526">
    <property type="component" value="Unassembled WGS sequence"/>
</dbReference>